<dbReference type="InterPro" id="IPR020751">
    <property type="entry name" value="aa-tRNA-synth_I_codon-bd_sub2"/>
</dbReference>
<keyword evidence="2 7" id="KW-0436">Ligase</keyword>
<evidence type="ECO:0000256" key="1">
    <source>
        <dbReference type="ARBA" id="ARBA00007894"/>
    </source>
</evidence>
<dbReference type="PANTHER" id="PTHR43311">
    <property type="entry name" value="GLUTAMATE--TRNA LIGASE"/>
    <property type="match status" value="1"/>
</dbReference>
<dbReference type="InterPro" id="IPR014729">
    <property type="entry name" value="Rossmann-like_a/b/a_fold"/>
</dbReference>
<evidence type="ECO:0000256" key="6">
    <source>
        <dbReference type="ARBA" id="ARBA00023146"/>
    </source>
</evidence>
<dbReference type="GO" id="GO:0004818">
    <property type="term" value="F:glutamate-tRNA ligase activity"/>
    <property type="evidence" value="ECO:0007669"/>
    <property type="project" value="UniProtKB-UniRule"/>
</dbReference>
<proteinExistence type="inferred from homology"/>
<evidence type="ECO:0000256" key="3">
    <source>
        <dbReference type="ARBA" id="ARBA00022741"/>
    </source>
</evidence>
<dbReference type="NCBIfam" id="TIGR00464">
    <property type="entry name" value="gltX_bact"/>
    <property type="match status" value="1"/>
</dbReference>
<dbReference type="Pfam" id="PF19269">
    <property type="entry name" value="Anticodon_2"/>
    <property type="match status" value="1"/>
</dbReference>
<feature type="binding site" evidence="7">
    <location>
        <position position="135"/>
    </location>
    <ligand>
        <name>Zn(2+)</name>
        <dbReference type="ChEBI" id="CHEBI:29105"/>
    </ligand>
</feature>
<feature type="domain" description="Glutamyl/glutaminyl-tRNA synthetase class Ib catalytic" evidence="8">
    <location>
        <begin position="3"/>
        <end position="320"/>
    </location>
</feature>
<dbReference type="PANTHER" id="PTHR43311:SF2">
    <property type="entry name" value="GLUTAMATE--TRNA LIGASE, MITOCHONDRIAL-RELATED"/>
    <property type="match status" value="1"/>
</dbReference>
<dbReference type="InterPro" id="IPR033910">
    <property type="entry name" value="GluRS_core"/>
</dbReference>
<comment type="similarity">
    <text evidence="1 7">Belongs to the class-I aminoacyl-tRNA synthetase family. Glutamate--tRNA ligase type 1 subfamily.</text>
</comment>
<evidence type="ECO:0000313" key="10">
    <source>
        <dbReference type="EMBL" id="MBO8450902.1"/>
    </source>
</evidence>
<evidence type="ECO:0000259" key="8">
    <source>
        <dbReference type="Pfam" id="PF00749"/>
    </source>
</evidence>
<dbReference type="GO" id="GO:0006424">
    <property type="term" value="P:glutamyl-tRNA aminoacylation"/>
    <property type="evidence" value="ECO:0007669"/>
    <property type="project" value="UniProtKB-UniRule"/>
</dbReference>
<feature type="binding site" evidence="7">
    <location>
        <position position="106"/>
    </location>
    <ligand>
        <name>Zn(2+)</name>
        <dbReference type="ChEBI" id="CHEBI:29105"/>
    </ligand>
</feature>
<feature type="short sequence motif" description="'HIGH' region" evidence="7">
    <location>
        <begin position="9"/>
        <end position="19"/>
    </location>
</feature>
<name>A0A9D9HI15_9SPIR</name>
<comment type="catalytic activity">
    <reaction evidence="7">
        <text>tRNA(Glu) + L-glutamate + ATP = L-glutamyl-tRNA(Glu) + AMP + diphosphate</text>
        <dbReference type="Rhea" id="RHEA:23540"/>
        <dbReference type="Rhea" id="RHEA-COMP:9663"/>
        <dbReference type="Rhea" id="RHEA-COMP:9680"/>
        <dbReference type="ChEBI" id="CHEBI:29985"/>
        <dbReference type="ChEBI" id="CHEBI:30616"/>
        <dbReference type="ChEBI" id="CHEBI:33019"/>
        <dbReference type="ChEBI" id="CHEBI:78442"/>
        <dbReference type="ChEBI" id="CHEBI:78520"/>
        <dbReference type="ChEBI" id="CHEBI:456215"/>
        <dbReference type="EC" id="6.1.1.17"/>
    </reaction>
</comment>
<sequence length="540" mass="60301">MDVRVRYAPSPTGRQHIGGVRTALFNYLFARSQGGKFILRLEDTDRTRYDERYVKNLFDTMEWLGIGWDEGGSKGGEFGPYVQSERFALYKEYAQKLVESGNAYYCFCDAERLERIRKVQTMNKMAPGYDRHCRHLTKEETEEALAQGKPYVIRLKVPMEGSTRFRDLLLGDIEWKNEDVNPDPVLLKSDGFPTYHLANVVDDHFMQISHVMRAQEWIPSTPLHILLYQAFGWEPPQYCHLPMVNGADGQKLSKRHGATSVDEFRARGYVPQAVVNYVGMLGCSYEDGRDLYSLADMESLFRIEHLNKSGAVFDYKKLEWFNGQYIRQMDDAALLQAVLPFLTGTGDGALEIAASEEHPLPKTGPAVSGIAQAEDGALVPAPAETLASGAFGFAPAAPAGNFTDSQIREMLLGLMPLIRERLHYLTDAAEMVRFLFVEPAVPPLDAFLSKRLDADGVRAVLARAPEFVQQIGTLPDEESEEAARRIAGELGVKLGDFMMPVRLAVTGSRVSPPLIGSIRALGIEKALARIKKTADSLRQE</sequence>
<dbReference type="InterPro" id="IPR004527">
    <property type="entry name" value="Glu-tRNA-ligase_bac/mito"/>
</dbReference>
<feature type="binding site" evidence="7">
    <location>
        <position position="133"/>
    </location>
    <ligand>
        <name>Zn(2+)</name>
        <dbReference type="ChEBI" id="CHEBI:29105"/>
    </ligand>
</feature>
<dbReference type="Pfam" id="PF00749">
    <property type="entry name" value="tRNA-synt_1c"/>
    <property type="match status" value="1"/>
</dbReference>
<dbReference type="InterPro" id="IPR045462">
    <property type="entry name" value="aa-tRNA-synth_I_cd-bd"/>
</dbReference>
<keyword evidence="7" id="KW-0862">Zinc</keyword>
<reference evidence="10" key="2">
    <citation type="journal article" date="2021" name="PeerJ">
        <title>Extensive microbial diversity within the chicken gut microbiome revealed by metagenomics and culture.</title>
        <authorList>
            <person name="Gilroy R."/>
            <person name="Ravi A."/>
            <person name="Getino M."/>
            <person name="Pursley I."/>
            <person name="Horton D.L."/>
            <person name="Alikhan N.F."/>
            <person name="Baker D."/>
            <person name="Gharbi K."/>
            <person name="Hall N."/>
            <person name="Watson M."/>
            <person name="Adriaenssens E.M."/>
            <person name="Foster-Nyarko E."/>
            <person name="Jarju S."/>
            <person name="Secka A."/>
            <person name="Antonio M."/>
            <person name="Oren A."/>
            <person name="Chaudhuri R.R."/>
            <person name="La Ragione R."/>
            <person name="Hildebrand F."/>
            <person name="Pallen M.J."/>
        </authorList>
    </citation>
    <scope>NUCLEOTIDE SEQUENCE</scope>
    <source>
        <strain evidence="10">B3-4054</strain>
    </source>
</reference>
<dbReference type="InterPro" id="IPR020058">
    <property type="entry name" value="Glu/Gln-tRNA-synth_Ib_cat-dom"/>
</dbReference>
<comment type="caution">
    <text evidence="10">The sequence shown here is derived from an EMBL/GenBank/DDBJ whole genome shotgun (WGS) entry which is preliminary data.</text>
</comment>
<feature type="domain" description="Aminoacyl-tRNA synthetase class I anticodon-binding" evidence="9">
    <location>
        <begin position="408"/>
        <end position="533"/>
    </location>
</feature>
<comment type="subcellular location">
    <subcellularLocation>
        <location evidence="7">Cytoplasm</location>
    </subcellularLocation>
</comment>
<dbReference type="EMBL" id="JADIMS010000138">
    <property type="protein sequence ID" value="MBO8450902.1"/>
    <property type="molecule type" value="Genomic_DNA"/>
</dbReference>
<evidence type="ECO:0000256" key="2">
    <source>
        <dbReference type="ARBA" id="ARBA00022598"/>
    </source>
</evidence>
<dbReference type="Gene3D" id="1.10.10.350">
    <property type="match status" value="1"/>
</dbReference>
<protein>
    <recommendedName>
        <fullName evidence="7">Glutamate--tRNA ligase</fullName>
        <ecNumber evidence="7">6.1.1.17</ecNumber>
    </recommendedName>
    <alternativeName>
        <fullName evidence="7">Glutamyl-tRNA synthetase</fullName>
        <shortName evidence="7">GluRS</shortName>
    </alternativeName>
</protein>
<dbReference type="EC" id="6.1.1.17" evidence="7"/>
<dbReference type="PRINTS" id="PR00987">
    <property type="entry name" value="TRNASYNTHGLU"/>
</dbReference>
<dbReference type="SUPFAM" id="SSF48163">
    <property type="entry name" value="An anticodon-binding domain of class I aminoacyl-tRNA synthetases"/>
    <property type="match status" value="2"/>
</dbReference>
<feature type="binding site" evidence="7">
    <location>
        <position position="254"/>
    </location>
    <ligand>
        <name>ATP</name>
        <dbReference type="ChEBI" id="CHEBI:30616"/>
    </ligand>
</feature>
<dbReference type="InterPro" id="IPR008925">
    <property type="entry name" value="aa_tRNA-synth_I_cd-bd_sf"/>
</dbReference>
<dbReference type="CDD" id="cd00808">
    <property type="entry name" value="GluRS_core"/>
    <property type="match status" value="1"/>
</dbReference>
<dbReference type="InterPro" id="IPR049940">
    <property type="entry name" value="GluQ/Sye"/>
</dbReference>
<keyword evidence="5 7" id="KW-0648">Protein biosynthesis</keyword>
<dbReference type="FunFam" id="3.40.50.620:FF:000045">
    <property type="entry name" value="Glutamate--tRNA ligase, mitochondrial"/>
    <property type="match status" value="1"/>
</dbReference>
<dbReference type="GO" id="GO:0005524">
    <property type="term" value="F:ATP binding"/>
    <property type="evidence" value="ECO:0007669"/>
    <property type="project" value="UniProtKB-UniRule"/>
</dbReference>
<keyword evidence="7" id="KW-0963">Cytoplasm</keyword>
<reference evidence="10" key="1">
    <citation type="submission" date="2020-10" db="EMBL/GenBank/DDBJ databases">
        <authorList>
            <person name="Gilroy R."/>
        </authorList>
    </citation>
    <scope>NUCLEOTIDE SEQUENCE</scope>
    <source>
        <strain evidence="10">B3-4054</strain>
    </source>
</reference>
<accession>A0A9D9HI15</accession>
<dbReference type="Proteomes" id="UP000823616">
    <property type="component" value="Unassembled WGS sequence"/>
</dbReference>
<evidence type="ECO:0000313" key="11">
    <source>
        <dbReference type="Proteomes" id="UP000823616"/>
    </source>
</evidence>
<keyword evidence="6 7" id="KW-0030">Aminoacyl-tRNA synthetase</keyword>
<feature type="short sequence motif" description="'KMSKS' region" evidence="7">
    <location>
        <begin position="251"/>
        <end position="255"/>
    </location>
</feature>
<dbReference type="HAMAP" id="MF_00022">
    <property type="entry name" value="Glu_tRNA_synth_type1"/>
    <property type="match status" value="1"/>
</dbReference>
<comment type="cofactor">
    <cofactor evidence="7">
        <name>Zn(2+)</name>
        <dbReference type="ChEBI" id="CHEBI:29105"/>
    </cofactor>
    <text evidence="7">Binds 1 zinc ion per subunit.</text>
</comment>
<evidence type="ECO:0000256" key="4">
    <source>
        <dbReference type="ARBA" id="ARBA00022840"/>
    </source>
</evidence>
<dbReference type="SUPFAM" id="SSF52374">
    <property type="entry name" value="Nucleotidylyl transferase"/>
    <property type="match status" value="1"/>
</dbReference>
<evidence type="ECO:0000256" key="5">
    <source>
        <dbReference type="ARBA" id="ARBA00022917"/>
    </source>
</evidence>
<keyword evidence="7" id="KW-0479">Metal-binding</keyword>
<keyword evidence="4 7" id="KW-0067">ATP-binding</keyword>
<dbReference type="GO" id="GO:0008270">
    <property type="term" value="F:zinc ion binding"/>
    <property type="evidence" value="ECO:0007669"/>
    <property type="project" value="UniProtKB-UniRule"/>
</dbReference>
<evidence type="ECO:0000256" key="7">
    <source>
        <dbReference type="HAMAP-Rule" id="MF_00022"/>
    </source>
</evidence>
<feature type="binding site" evidence="7">
    <location>
        <position position="108"/>
    </location>
    <ligand>
        <name>Zn(2+)</name>
        <dbReference type="ChEBI" id="CHEBI:29105"/>
    </ligand>
</feature>
<comment type="function">
    <text evidence="7">Catalyzes the attachment of glutamate to tRNA(Glu) in a two-step reaction: glutamate is first activated by ATP to form Glu-AMP and then transferred to the acceptor end of tRNA(Glu).</text>
</comment>
<dbReference type="Gene3D" id="3.40.50.620">
    <property type="entry name" value="HUPs"/>
    <property type="match status" value="1"/>
</dbReference>
<comment type="subunit">
    <text evidence="7">Monomer.</text>
</comment>
<dbReference type="GO" id="GO:0005829">
    <property type="term" value="C:cytosol"/>
    <property type="evidence" value="ECO:0007669"/>
    <property type="project" value="TreeGrafter"/>
</dbReference>
<dbReference type="GO" id="GO:0000049">
    <property type="term" value="F:tRNA binding"/>
    <property type="evidence" value="ECO:0007669"/>
    <property type="project" value="InterPro"/>
</dbReference>
<keyword evidence="3 7" id="KW-0547">Nucleotide-binding</keyword>
<evidence type="ECO:0000259" key="9">
    <source>
        <dbReference type="Pfam" id="PF19269"/>
    </source>
</evidence>
<dbReference type="AlphaFoldDB" id="A0A9D9HI15"/>
<gene>
    <name evidence="7" type="primary">gltX</name>
    <name evidence="10" type="ORF">IAA96_07330</name>
</gene>
<organism evidence="10 11">
    <name type="scientific">Candidatus Avitreponema avistercoris</name>
    <dbReference type="NCBI Taxonomy" id="2840705"/>
    <lineage>
        <taxon>Bacteria</taxon>
        <taxon>Pseudomonadati</taxon>
        <taxon>Spirochaetota</taxon>
        <taxon>Spirochaetia</taxon>
        <taxon>Spirochaetales</taxon>
        <taxon>Candidatus Avitreponema</taxon>
    </lineage>
</organism>
<dbReference type="InterPro" id="IPR000924">
    <property type="entry name" value="Glu/Gln-tRNA-synth"/>
</dbReference>